<proteinExistence type="predicted"/>
<gene>
    <name evidence="1" type="ORF">HPB49_000950</name>
</gene>
<accession>A0ACB8CU53</accession>
<sequence>MADTPPKKPRKEYLHHSKELGVPKTTFCRRWKAGEESVGCFSAPSSAKPSTCVDDLPPSCASDRVSRDPSPVWSEESYMFREEAEDFDHAVSVEDGSPPHLIEEEILANTFAAFSSEKLPHLGTSKAGAAAMAMSFAFTHGLTWTALGDPAALVNSITGADVLPRSKYALRKLWSTKKSDLVNYWYLCDVCQAVLTVESGDALCTVCGTKENVSIVHSRGSFFVALDTKSQLGLLIDRTKESLEEGLLRRSQRCDAVTDITSAACFRDLSTAENLSYDDSTMTINTDGSSVFKSSKTSVWPLQIVLNELAPATRLQILL</sequence>
<evidence type="ECO:0000313" key="2">
    <source>
        <dbReference type="Proteomes" id="UP000821865"/>
    </source>
</evidence>
<reference evidence="1" key="1">
    <citation type="submission" date="2020-05" db="EMBL/GenBank/DDBJ databases">
        <title>Large-scale comparative analyses of tick genomes elucidate their genetic diversity and vector capacities.</title>
        <authorList>
            <person name="Jia N."/>
            <person name="Wang J."/>
            <person name="Shi W."/>
            <person name="Du L."/>
            <person name="Sun Y."/>
            <person name="Zhan W."/>
            <person name="Jiang J."/>
            <person name="Wang Q."/>
            <person name="Zhang B."/>
            <person name="Ji P."/>
            <person name="Sakyi L.B."/>
            <person name="Cui X."/>
            <person name="Yuan T."/>
            <person name="Jiang B."/>
            <person name="Yang W."/>
            <person name="Lam T.T.-Y."/>
            <person name="Chang Q."/>
            <person name="Ding S."/>
            <person name="Wang X."/>
            <person name="Zhu J."/>
            <person name="Ruan X."/>
            <person name="Zhao L."/>
            <person name="Wei J."/>
            <person name="Que T."/>
            <person name="Du C."/>
            <person name="Cheng J."/>
            <person name="Dai P."/>
            <person name="Han X."/>
            <person name="Huang E."/>
            <person name="Gao Y."/>
            <person name="Liu J."/>
            <person name="Shao H."/>
            <person name="Ye R."/>
            <person name="Li L."/>
            <person name="Wei W."/>
            <person name="Wang X."/>
            <person name="Wang C."/>
            <person name="Yang T."/>
            <person name="Huo Q."/>
            <person name="Li W."/>
            <person name="Guo W."/>
            <person name="Chen H."/>
            <person name="Zhou L."/>
            <person name="Ni X."/>
            <person name="Tian J."/>
            <person name="Zhou Y."/>
            <person name="Sheng Y."/>
            <person name="Liu T."/>
            <person name="Pan Y."/>
            <person name="Xia L."/>
            <person name="Li J."/>
            <person name="Zhao F."/>
            <person name="Cao W."/>
        </authorList>
    </citation>
    <scope>NUCLEOTIDE SEQUENCE</scope>
    <source>
        <tissue evidence="1">Larvae</tissue>
    </source>
</reference>
<comment type="caution">
    <text evidence="1">The sequence shown here is derived from an EMBL/GenBank/DDBJ whole genome shotgun (WGS) entry which is preliminary data.</text>
</comment>
<dbReference type="Proteomes" id="UP000821865">
    <property type="component" value="Chromosome 4"/>
</dbReference>
<keyword evidence="2" id="KW-1185">Reference proteome</keyword>
<name>A0ACB8CU53_DERSI</name>
<evidence type="ECO:0000313" key="1">
    <source>
        <dbReference type="EMBL" id="KAH7952760.1"/>
    </source>
</evidence>
<dbReference type="EMBL" id="CM023473">
    <property type="protein sequence ID" value="KAH7952760.1"/>
    <property type="molecule type" value="Genomic_DNA"/>
</dbReference>
<protein>
    <submittedName>
        <fullName evidence="1">Uncharacterized protein</fullName>
    </submittedName>
</protein>
<organism evidence="1 2">
    <name type="scientific">Dermacentor silvarum</name>
    <name type="common">Tick</name>
    <dbReference type="NCBI Taxonomy" id="543639"/>
    <lineage>
        <taxon>Eukaryota</taxon>
        <taxon>Metazoa</taxon>
        <taxon>Ecdysozoa</taxon>
        <taxon>Arthropoda</taxon>
        <taxon>Chelicerata</taxon>
        <taxon>Arachnida</taxon>
        <taxon>Acari</taxon>
        <taxon>Parasitiformes</taxon>
        <taxon>Ixodida</taxon>
        <taxon>Ixodoidea</taxon>
        <taxon>Ixodidae</taxon>
        <taxon>Rhipicephalinae</taxon>
        <taxon>Dermacentor</taxon>
    </lineage>
</organism>